<evidence type="ECO:0008006" key="4">
    <source>
        <dbReference type="Google" id="ProtNLM"/>
    </source>
</evidence>
<gene>
    <name evidence="2" type="ORF">J40TS1_21000</name>
</gene>
<accession>A0A919YT81</accession>
<dbReference type="PROSITE" id="PS51257">
    <property type="entry name" value="PROKAR_LIPOPROTEIN"/>
    <property type="match status" value="1"/>
</dbReference>
<reference evidence="2" key="1">
    <citation type="submission" date="2021-03" db="EMBL/GenBank/DDBJ databases">
        <title>Antimicrobial resistance genes in bacteria isolated from Japanese honey, and their potential for conferring macrolide and lincosamide resistance in the American foulbrood pathogen Paenibacillus larvae.</title>
        <authorList>
            <person name="Okamoto M."/>
            <person name="Kumagai M."/>
            <person name="Kanamori H."/>
            <person name="Takamatsu D."/>
        </authorList>
    </citation>
    <scope>NUCLEOTIDE SEQUENCE</scope>
    <source>
        <strain evidence="2">J40TS1</strain>
    </source>
</reference>
<evidence type="ECO:0000256" key="1">
    <source>
        <dbReference type="SAM" id="SignalP"/>
    </source>
</evidence>
<evidence type="ECO:0000313" key="2">
    <source>
        <dbReference type="EMBL" id="GIP16458.1"/>
    </source>
</evidence>
<comment type="caution">
    <text evidence="2">The sequence shown here is derived from an EMBL/GenBank/DDBJ whole genome shotgun (WGS) entry which is preliminary data.</text>
</comment>
<dbReference type="RefSeq" id="WP_213514731.1">
    <property type="nucleotide sequence ID" value="NZ_BOSE01000003.1"/>
</dbReference>
<feature type="signal peptide" evidence="1">
    <location>
        <begin position="1"/>
        <end position="27"/>
    </location>
</feature>
<proteinExistence type="predicted"/>
<feature type="chain" id="PRO_5037886411" description="Lipoprotein" evidence="1">
    <location>
        <begin position="28"/>
        <end position="191"/>
    </location>
</feature>
<organism evidence="2 3">
    <name type="scientific">Paenibacillus montaniterrae</name>
    <dbReference type="NCBI Taxonomy" id="429341"/>
    <lineage>
        <taxon>Bacteria</taxon>
        <taxon>Bacillati</taxon>
        <taxon>Bacillota</taxon>
        <taxon>Bacilli</taxon>
        <taxon>Bacillales</taxon>
        <taxon>Paenibacillaceae</taxon>
        <taxon>Paenibacillus</taxon>
    </lineage>
</organism>
<keyword evidence="1" id="KW-0732">Signal</keyword>
<keyword evidence="3" id="KW-1185">Reference proteome</keyword>
<evidence type="ECO:0000313" key="3">
    <source>
        <dbReference type="Proteomes" id="UP000683139"/>
    </source>
</evidence>
<sequence>MFSFKKAVPLLMIMVVLLSACSQNIEALQQLGQNKEESRVEKDTPITSNEPSIKLDKELEEADTFDPIVLFELTEDDFKKPATEIPYYSFGRIEFITQEIIQGFAEGHFPWRGSPDHAAEILTQNLIPAGVSPDQVSHNRIRVENENQADELTIVEKIVPDLGTFTISLQFHPESGGICFISKIVWQPAKR</sequence>
<dbReference type="Proteomes" id="UP000683139">
    <property type="component" value="Unassembled WGS sequence"/>
</dbReference>
<name>A0A919YT81_9BACL</name>
<dbReference type="EMBL" id="BOSE01000003">
    <property type="protein sequence ID" value="GIP16458.1"/>
    <property type="molecule type" value="Genomic_DNA"/>
</dbReference>
<dbReference type="AlphaFoldDB" id="A0A919YT81"/>
<protein>
    <recommendedName>
        <fullName evidence="4">Lipoprotein</fullName>
    </recommendedName>
</protein>